<dbReference type="InterPro" id="IPR050229">
    <property type="entry name" value="GlpE_sulfurtransferase"/>
</dbReference>
<dbReference type="OrthoDB" id="9800872at2"/>
<dbReference type="EMBL" id="NPDR01000006">
    <property type="protein sequence ID" value="PJZ48409.1"/>
    <property type="molecule type" value="Genomic_DNA"/>
</dbReference>
<sequence>MFKTFYVFLIISLFSFSSCKNREDKELAEWVEKGALVVDVRNPSEYEKRHFPGAVNIPIDSLPLRIDELGSKDKQIILYCQSGGRSLRAKTFLEEEGFSQVRDAGRIDRLFSAVSE</sequence>
<proteinExistence type="predicted"/>
<comment type="caution">
    <text evidence="2">The sequence shown here is derived from an EMBL/GenBank/DDBJ whole genome shotgun (WGS) entry which is preliminary data.</text>
</comment>
<accession>A0A2M9YAD0</accession>
<dbReference type="SUPFAM" id="SSF52821">
    <property type="entry name" value="Rhodanese/Cell cycle control phosphatase"/>
    <property type="match status" value="1"/>
</dbReference>
<dbReference type="AlphaFoldDB" id="A0A2M9YAD0"/>
<dbReference type="PROSITE" id="PS51257">
    <property type="entry name" value="PROKAR_LIPOPROTEIN"/>
    <property type="match status" value="1"/>
</dbReference>
<dbReference type="SMART" id="SM00450">
    <property type="entry name" value="RHOD"/>
    <property type="match status" value="1"/>
</dbReference>
<evidence type="ECO:0000259" key="1">
    <source>
        <dbReference type="PROSITE" id="PS50206"/>
    </source>
</evidence>
<dbReference type="Pfam" id="PF00581">
    <property type="entry name" value="Rhodanese"/>
    <property type="match status" value="1"/>
</dbReference>
<dbReference type="GO" id="GO:0016740">
    <property type="term" value="F:transferase activity"/>
    <property type="evidence" value="ECO:0007669"/>
    <property type="project" value="UniProtKB-KW"/>
</dbReference>
<feature type="domain" description="Rhodanese" evidence="1">
    <location>
        <begin position="31"/>
        <end position="112"/>
    </location>
</feature>
<dbReference type="PANTHER" id="PTHR43031:SF1">
    <property type="entry name" value="PYRIDINE NUCLEOTIDE-DISULPHIDE OXIDOREDUCTASE"/>
    <property type="match status" value="1"/>
</dbReference>
<dbReference type="InterPro" id="IPR001763">
    <property type="entry name" value="Rhodanese-like_dom"/>
</dbReference>
<dbReference type="Gene3D" id="3.40.250.10">
    <property type="entry name" value="Rhodanese-like domain"/>
    <property type="match status" value="1"/>
</dbReference>
<evidence type="ECO:0000313" key="2">
    <source>
        <dbReference type="EMBL" id="PJZ48409.1"/>
    </source>
</evidence>
<gene>
    <name evidence="2" type="ORF">CH362_14465</name>
</gene>
<name>A0A2M9YAD0_9LEPT</name>
<dbReference type="PROSITE" id="PS50206">
    <property type="entry name" value="RHODANESE_3"/>
    <property type="match status" value="1"/>
</dbReference>
<dbReference type="Proteomes" id="UP000231926">
    <property type="component" value="Unassembled WGS sequence"/>
</dbReference>
<dbReference type="CDD" id="cd00158">
    <property type="entry name" value="RHOD"/>
    <property type="match status" value="1"/>
</dbReference>
<evidence type="ECO:0000313" key="3">
    <source>
        <dbReference type="Proteomes" id="UP000231926"/>
    </source>
</evidence>
<dbReference type="InterPro" id="IPR036873">
    <property type="entry name" value="Rhodanese-like_dom_sf"/>
</dbReference>
<keyword evidence="3" id="KW-1185">Reference proteome</keyword>
<keyword evidence="2" id="KW-0808">Transferase</keyword>
<organism evidence="2 3">
    <name type="scientific">Leptospira saintgironsiae</name>
    <dbReference type="NCBI Taxonomy" id="2023183"/>
    <lineage>
        <taxon>Bacteria</taxon>
        <taxon>Pseudomonadati</taxon>
        <taxon>Spirochaetota</taxon>
        <taxon>Spirochaetia</taxon>
        <taxon>Leptospirales</taxon>
        <taxon>Leptospiraceae</taxon>
        <taxon>Leptospira</taxon>
    </lineage>
</organism>
<dbReference type="PANTHER" id="PTHR43031">
    <property type="entry name" value="FAD-DEPENDENT OXIDOREDUCTASE"/>
    <property type="match status" value="1"/>
</dbReference>
<dbReference type="RefSeq" id="WP_100711139.1">
    <property type="nucleotide sequence ID" value="NZ_NPDR01000006.1"/>
</dbReference>
<protein>
    <submittedName>
        <fullName evidence="2">Sulfurtransferase</fullName>
    </submittedName>
</protein>
<reference evidence="2 3" key="1">
    <citation type="submission" date="2017-07" db="EMBL/GenBank/DDBJ databases">
        <title>Leptospira spp. isolated from tropical soils.</title>
        <authorList>
            <person name="Thibeaux R."/>
            <person name="Iraola G."/>
            <person name="Ferres I."/>
            <person name="Bierque E."/>
            <person name="Girault D."/>
            <person name="Soupe-Gilbert M.-E."/>
            <person name="Picardeau M."/>
            <person name="Goarant C."/>
        </authorList>
    </citation>
    <scope>NUCLEOTIDE SEQUENCE [LARGE SCALE GENOMIC DNA]</scope>
    <source>
        <strain evidence="2 3">FH4-C-A2</strain>
    </source>
</reference>